<keyword evidence="3" id="KW-1185">Reference proteome</keyword>
<comment type="caution">
    <text evidence="2">The sequence shown here is derived from an EMBL/GenBank/DDBJ whole genome shotgun (WGS) entry which is preliminary data.</text>
</comment>
<proteinExistence type="predicted"/>
<gene>
    <name evidence="2" type="ORF">QE152_g10696</name>
</gene>
<organism evidence="2 3">
    <name type="scientific">Popillia japonica</name>
    <name type="common">Japanese beetle</name>
    <dbReference type="NCBI Taxonomy" id="7064"/>
    <lineage>
        <taxon>Eukaryota</taxon>
        <taxon>Metazoa</taxon>
        <taxon>Ecdysozoa</taxon>
        <taxon>Arthropoda</taxon>
        <taxon>Hexapoda</taxon>
        <taxon>Insecta</taxon>
        <taxon>Pterygota</taxon>
        <taxon>Neoptera</taxon>
        <taxon>Endopterygota</taxon>
        <taxon>Coleoptera</taxon>
        <taxon>Polyphaga</taxon>
        <taxon>Scarabaeiformia</taxon>
        <taxon>Scarabaeidae</taxon>
        <taxon>Rutelinae</taxon>
        <taxon>Popillia</taxon>
    </lineage>
</organism>
<dbReference type="GO" id="GO:0003676">
    <property type="term" value="F:nucleic acid binding"/>
    <property type="evidence" value="ECO:0007669"/>
    <property type="project" value="InterPro"/>
</dbReference>
<keyword evidence="2" id="KW-0378">Hydrolase</keyword>
<evidence type="ECO:0000259" key="1">
    <source>
        <dbReference type="Pfam" id="PF03184"/>
    </source>
</evidence>
<reference evidence="2 3" key="1">
    <citation type="journal article" date="2024" name="BMC Genomics">
        <title>De novo assembly and annotation of Popillia japonica's genome with initial clues to its potential as an invasive pest.</title>
        <authorList>
            <person name="Cucini C."/>
            <person name="Boschi S."/>
            <person name="Funari R."/>
            <person name="Cardaioli E."/>
            <person name="Iannotti N."/>
            <person name="Marturano G."/>
            <person name="Paoli F."/>
            <person name="Bruttini M."/>
            <person name="Carapelli A."/>
            <person name="Frati F."/>
            <person name="Nardi F."/>
        </authorList>
    </citation>
    <scope>NUCLEOTIDE SEQUENCE [LARGE SCALE GENOMIC DNA]</scope>
    <source>
        <strain evidence="2">DMR45628</strain>
    </source>
</reference>
<dbReference type="GO" id="GO:0004519">
    <property type="term" value="F:endonuclease activity"/>
    <property type="evidence" value="ECO:0007669"/>
    <property type="project" value="UniProtKB-KW"/>
</dbReference>
<sequence length="141" mass="16589">MNTLTTMMPIKRERYDDSEDEHFDDNDANKEFTLEPPMVVYKALNIYENWTQEGPVGTKYASSQSGWFDMNLFEVWFFKILLTHIEATRQDDDKVVVVGDNLVCHFSPKVIQVIRSLWLETIWFAIFLQKSSKHAETNLFT</sequence>
<feature type="domain" description="DDE-1" evidence="1">
    <location>
        <begin position="36"/>
        <end position="110"/>
    </location>
</feature>
<dbReference type="Proteomes" id="UP001458880">
    <property type="component" value="Unassembled WGS sequence"/>
</dbReference>
<protein>
    <submittedName>
        <fullName evidence="2">DDE superfamily endonuclease</fullName>
    </submittedName>
</protein>
<evidence type="ECO:0000313" key="3">
    <source>
        <dbReference type="Proteomes" id="UP001458880"/>
    </source>
</evidence>
<keyword evidence="2" id="KW-0255">Endonuclease</keyword>
<accession>A0AAW1LQL4</accession>
<keyword evidence="2" id="KW-0540">Nuclease</keyword>
<name>A0AAW1LQL4_POPJA</name>
<dbReference type="InterPro" id="IPR004875">
    <property type="entry name" value="DDE_SF_endonuclease_dom"/>
</dbReference>
<dbReference type="EMBL" id="JASPKY010000099">
    <property type="protein sequence ID" value="KAK9737532.1"/>
    <property type="molecule type" value="Genomic_DNA"/>
</dbReference>
<dbReference type="AlphaFoldDB" id="A0AAW1LQL4"/>
<evidence type="ECO:0000313" key="2">
    <source>
        <dbReference type="EMBL" id="KAK9737532.1"/>
    </source>
</evidence>
<dbReference type="Pfam" id="PF03184">
    <property type="entry name" value="DDE_1"/>
    <property type="match status" value="1"/>
</dbReference>